<name>A0A1G8U1D5_9PSEU</name>
<organism evidence="2 3">
    <name type="scientific">Lentzea albidocapillata subsp. violacea</name>
    <dbReference type="NCBI Taxonomy" id="128104"/>
    <lineage>
        <taxon>Bacteria</taxon>
        <taxon>Bacillati</taxon>
        <taxon>Actinomycetota</taxon>
        <taxon>Actinomycetes</taxon>
        <taxon>Pseudonocardiales</taxon>
        <taxon>Pseudonocardiaceae</taxon>
        <taxon>Lentzea</taxon>
    </lineage>
</organism>
<feature type="transmembrane region" description="Helical" evidence="1">
    <location>
        <begin position="113"/>
        <end position="134"/>
    </location>
</feature>
<dbReference type="EMBL" id="FNET01000002">
    <property type="protein sequence ID" value="SDJ47571.1"/>
    <property type="molecule type" value="Genomic_DNA"/>
</dbReference>
<keyword evidence="1" id="KW-0472">Membrane</keyword>
<protein>
    <submittedName>
        <fullName evidence="2">Uncharacterized protein</fullName>
    </submittedName>
</protein>
<evidence type="ECO:0000313" key="2">
    <source>
        <dbReference type="EMBL" id="SDJ47571.1"/>
    </source>
</evidence>
<accession>A0A1G8U1D5</accession>
<dbReference type="Proteomes" id="UP000199682">
    <property type="component" value="Unassembled WGS sequence"/>
</dbReference>
<feature type="transmembrane region" description="Helical" evidence="1">
    <location>
        <begin position="154"/>
        <end position="175"/>
    </location>
</feature>
<evidence type="ECO:0000256" key="1">
    <source>
        <dbReference type="SAM" id="Phobius"/>
    </source>
</evidence>
<keyword evidence="1" id="KW-1133">Transmembrane helix</keyword>
<dbReference type="AlphaFoldDB" id="A0A1G8U1D5"/>
<evidence type="ECO:0000313" key="3">
    <source>
        <dbReference type="Proteomes" id="UP000199682"/>
    </source>
</evidence>
<sequence>MSRPTAFSPDDTTRYLCVAARTDEGFAERMTKALVTEDLHAVAPSVGFSLRPVLLHALAGIRQRRVRDWCLLGATALALVLSPLWTVLALLMVLPVAGGLARRAGESRRLRDAVFALISLAVLVFVSVSIVSALGTAPAPTRSRPRPEPPVDDWLVGLPWLAVLTGLVMYALVVWSEWQTRRTLLSELTRAAFRPEDAPALPAGQAWLSDRLEAIDEAERGNVTVYDGFAPFAGHGPLVSTWSFALPSLRPDSDAGTENVVPLDAVELVAHVRDRLAGIGVEPDELPGLLLTERAFVSGNALTMHPALLPERDQAPQQQLPGEDLARLAARPHGSARHYLCAQVPSWGSEVVASTFLHFSTDGRLLYLQCDRTVLGPLWQQYHDVDRISPVLTAGAIGRMLTRAASGLASAVPRAPLRVVRDVTFPWRWQRHRTVERAIALQDLGYSYGARFSVREEATDANYHNYFQKTDAAKHLKLIERHVLAALLDFLDERGVDTTEFRNRQMTILNQGVIQTGGISNVGNQAVGSEATATAHFATPEPATGKPT</sequence>
<feature type="transmembrane region" description="Helical" evidence="1">
    <location>
        <begin position="76"/>
        <end position="101"/>
    </location>
</feature>
<keyword evidence="1" id="KW-0812">Transmembrane</keyword>
<proteinExistence type="predicted"/>
<reference evidence="3" key="1">
    <citation type="submission" date="2016-10" db="EMBL/GenBank/DDBJ databases">
        <authorList>
            <person name="Varghese N."/>
            <person name="Submissions S."/>
        </authorList>
    </citation>
    <scope>NUCLEOTIDE SEQUENCE [LARGE SCALE GENOMIC DNA]</scope>
    <source>
        <strain evidence="3">DSM 44796</strain>
    </source>
</reference>
<gene>
    <name evidence="2" type="ORF">SAMN04488074_102153</name>
</gene>
<dbReference type="RefSeq" id="WP_090004668.1">
    <property type="nucleotide sequence ID" value="NZ_FNET01000002.1"/>
</dbReference>